<protein>
    <recommendedName>
        <fullName evidence="6">BZIP domain-containing protein</fullName>
    </recommendedName>
</protein>
<evidence type="ECO:0000256" key="5">
    <source>
        <dbReference type="SAM" id="MobiDB-lite"/>
    </source>
</evidence>
<dbReference type="Proteomes" id="UP001605036">
    <property type="component" value="Unassembled WGS sequence"/>
</dbReference>
<gene>
    <name evidence="7" type="ORF">R1flu_011738</name>
</gene>
<keyword evidence="2" id="KW-0238">DNA-binding</keyword>
<evidence type="ECO:0000256" key="1">
    <source>
        <dbReference type="ARBA" id="ARBA00004123"/>
    </source>
</evidence>
<keyword evidence="8" id="KW-1185">Reference proteome</keyword>
<dbReference type="Gene3D" id="1.20.5.170">
    <property type="match status" value="1"/>
</dbReference>
<comment type="subcellular location">
    <subcellularLocation>
        <location evidence="1">Nucleus</location>
    </subcellularLocation>
</comment>
<feature type="compositionally biased region" description="Polar residues" evidence="5">
    <location>
        <begin position="9"/>
        <end position="32"/>
    </location>
</feature>
<keyword evidence="3" id="KW-0539">Nucleus</keyword>
<dbReference type="CDD" id="cd14707">
    <property type="entry name" value="bZIP_plant_BZIP46"/>
    <property type="match status" value="1"/>
</dbReference>
<feature type="compositionally biased region" description="Basic and acidic residues" evidence="5">
    <location>
        <begin position="367"/>
        <end position="379"/>
    </location>
</feature>
<accession>A0ABD1Z8M5</accession>
<evidence type="ECO:0000313" key="8">
    <source>
        <dbReference type="Proteomes" id="UP001605036"/>
    </source>
</evidence>
<reference evidence="7 8" key="1">
    <citation type="submission" date="2024-09" db="EMBL/GenBank/DDBJ databases">
        <title>Chromosome-scale assembly of Riccia fluitans.</title>
        <authorList>
            <person name="Paukszto L."/>
            <person name="Sawicki J."/>
            <person name="Karawczyk K."/>
            <person name="Piernik-Szablinska J."/>
            <person name="Szczecinska M."/>
            <person name="Mazdziarz M."/>
        </authorList>
    </citation>
    <scope>NUCLEOTIDE SEQUENCE [LARGE SCALE GENOMIC DNA]</scope>
    <source>
        <strain evidence="7">Rf_01</strain>
        <tissue evidence="7">Aerial parts of the thallus</tissue>
    </source>
</reference>
<dbReference type="PANTHER" id="PTHR22952">
    <property type="entry name" value="CAMP-RESPONSE ELEMENT BINDING PROTEIN-RELATED"/>
    <property type="match status" value="1"/>
</dbReference>
<evidence type="ECO:0000256" key="2">
    <source>
        <dbReference type="ARBA" id="ARBA00023125"/>
    </source>
</evidence>
<dbReference type="AlphaFoldDB" id="A0ABD1Z8M5"/>
<dbReference type="FunFam" id="1.20.5.170:FF:000036">
    <property type="entry name" value="ABSCISIC ACID-INSENSITIVE 5-like protein 2"/>
    <property type="match status" value="1"/>
</dbReference>
<keyword evidence="4" id="KW-0175">Coiled coil</keyword>
<evidence type="ECO:0000259" key="6">
    <source>
        <dbReference type="PROSITE" id="PS50217"/>
    </source>
</evidence>
<dbReference type="GO" id="GO:0003677">
    <property type="term" value="F:DNA binding"/>
    <property type="evidence" value="ECO:0007669"/>
    <property type="project" value="UniProtKB-KW"/>
</dbReference>
<dbReference type="PROSITE" id="PS00036">
    <property type="entry name" value="BZIP_BASIC"/>
    <property type="match status" value="1"/>
</dbReference>
<feature type="compositionally biased region" description="Polar residues" evidence="5">
    <location>
        <begin position="110"/>
        <end position="125"/>
    </location>
</feature>
<evidence type="ECO:0000256" key="3">
    <source>
        <dbReference type="ARBA" id="ARBA00023242"/>
    </source>
</evidence>
<feature type="domain" description="BZIP" evidence="6">
    <location>
        <begin position="377"/>
        <end position="422"/>
    </location>
</feature>
<dbReference type="InterPro" id="IPR046347">
    <property type="entry name" value="bZIP_sf"/>
</dbReference>
<dbReference type="SMART" id="SM00338">
    <property type="entry name" value="BRLZ"/>
    <property type="match status" value="1"/>
</dbReference>
<dbReference type="GO" id="GO:0005634">
    <property type="term" value="C:nucleus"/>
    <property type="evidence" value="ECO:0007669"/>
    <property type="project" value="UniProtKB-SubCell"/>
</dbReference>
<feature type="region of interest" description="Disordered" evidence="5">
    <location>
        <begin position="328"/>
        <end position="396"/>
    </location>
</feature>
<dbReference type="SUPFAM" id="SSF57959">
    <property type="entry name" value="Leucine zipper domain"/>
    <property type="match status" value="1"/>
</dbReference>
<evidence type="ECO:0000313" key="7">
    <source>
        <dbReference type="EMBL" id="KAL2644151.1"/>
    </source>
</evidence>
<evidence type="ECO:0000256" key="4">
    <source>
        <dbReference type="SAM" id="Coils"/>
    </source>
</evidence>
<feature type="region of interest" description="Disordered" evidence="5">
    <location>
        <begin position="93"/>
        <end position="134"/>
    </location>
</feature>
<dbReference type="InterPro" id="IPR043452">
    <property type="entry name" value="BZIP46-like"/>
</dbReference>
<dbReference type="EMBL" id="JBHFFA010000002">
    <property type="protein sequence ID" value="KAL2644151.1"/>
    <property type="molecule type" value="Genomic_DNA"/>
</dbReference>
<organism evidence="7 8">
    <name type="scientific">Riccia fluitans</name>
    <dbReference type="NCBI Taxonomy" id="41844"/>
    <lineage>
        <taxon>Eukaryota</taxon>
        <taxon>Viridiplantae</taxon>
        <taxon>Streptophyta</taxon>
        <taxon>Embryophyta</taxon>
        <taxon>Marchantiophyta</taxon>
        <taxon>Marchantiopsida</taxon>
        <taxon>Marchantiidae</taxon>
        <taxon>Marchantiales</taxon>
        <taxon>Ricciaceae</taxon>
        <taxon>Riccia</taxon>
    </lineage>
</organism>
<comment type="caution">
    <text evidence="7">The sequence shown here is derived from an EMBL/GenBank/DDBJ whole genome shotgun (WGS) entry which is preliminary data.</text>
</comment>
<dbReference type="PANTHER" id="PTHR22952:SF175">
    <property type="entry name" value="PROTEIN ABSCISIC ACID-INSENSITIVE 5"/>
    <property type="match status" value="1"/>
</dbReference>
<feature type="coiled-coil region" evidence="4">
    <location>
        <begin position="398"/>
        <end position="429"/>
    </location>
</feature>
<dbReference type="PROSITE" id="PS50217">
    <property type="entry name" value="BZIP"/>
    <property type="match status" value="1"/>
</dbReference>
<sequence length="464" mass="49910">MGSPAENPQPKSSSQVNGGTAAASTEGPSGITSLARFGSLPRQPSILALTLDNFNFLDPGKNVGSMNMSEFIKNLWNTEEIQAMTTAYTGGIASDGDVKTPTEGSGGPSAGTNGTGLSRQTSLARQGSLGLTVPRDISRKTVEEVWRDIHKPSESSRAAAGNGTCSATAQATFGEMTLEDFLFKAGVVKEGEATGFEPLVASTFSGFNQFNTSSASDRDGTGAGPPPTLTLAPRSMSQRTMDPMAVDTYQIPDVAGTDWLRGVTAQQQQQYAQHHQQQMQAAHAAEQFSNHRQRVANGAMVVANGYGRMAPVMPGLVPQGMMGVMNLQLAPTSPSSPLSDGQPHGNGLSPSPVGAYGAEGPMRGRRKGGDGPQEKTVERRQRRMIKNRESAARSRARKQAYTVELEAEVTQLKEENNKLKRQQMAWQLEEITAKRKKQMMCHQAVQKEFRLEGSRLRRTRSGPW</sequence>
<feature type="region of interest" description="Disordered" evidence="5">
    <location>
        <begin position="1"/>
        <end position="36"/>
    </location>
</feature>
<feature type="region of interest" description="Disordered" evidence="5">
    <location>
        <begin position="211"/>
        <end position="234"/>
    </location>
</feature>
<name>A0ABD1Z8M5_9MARC</name>
<dbReference type="InterPro" id="IPR004827">
    <property type="entry name" value="bZIP"/>
</dbReference>
<feature type="compositionally biased region" description="Polar residues" evidence="5">
    <location>
        <begin position="329"/>
        <end position="339"/>
    </location>
</feature>
<dbReference type="Pfam" id="PF00170">
    <property type="entry name" value="bZIP_1"/>
    <property type="match status" value="1"/>
</dbReference>
<proteinExistence type="predicted"/>